<dbReference type="EMBL" id="KB518693">
    <property type="protein sequence ID" value="EMP38675.1"/>
    <property type="molecule type" value="Genomic_DNA"/>
</dbReference>
<reference evidence="2" key="1">
    <citation type="journal article" date="2013" name="Nat. Genet.">
        <title>The draft genomes of soft-shell turtle and green sea turtle yield insights into the development and evolution of the turtle-specific body plan.</title>
        <authorList>
            <person name="Wang Z."/>
            <person name="Pascual-Anaya J."/>
            <person name="Zadissa A."/>
            <person name="Li W."/>
            <person name="Niimura Y."/>
            <person name="Huang Z."/>
            <person name="Li C."/>
            <person name="White S."/>
            <person name="Xiong Z."/>
            <person name="Fang D."/>
            <person name="Wang B."/>
            <person name="Ming Y."/>
            <person name="Chen Y."/>
            <person name="Zheng Y."/>
            <person name="Kuraku S."/>
            <person name="Pignatelli M."/>
            <person name="Herrero J."/>
            <person name="Beal K."/>
            <person name="Nozawa M."/>
            <person name="Li Q."/>
            <person name="Wang J."/>
            <person name="Zhang H."/>
            <person name="Yu L."/>
            <person name="Shigenobu S."/>
            <person name="Wang J."/>
            <person name="Liu J."/>
            <person name="Flicek P."/>
            <person name="Searle S."/>
            <person name="Wang J."/>
            <person name="Kuratani S."/>
            <person name="Yin Y."/>
            <person name="Aken B."/>
            <person name="Zhang G."/>
            <person name="Irie N."/>
        </authorList>
    </citation>
    <scope>NUCLEOTIDE SEQUENCE [LARGE SCALE GENOMIC DNA]</scope>
</reference>
<dbReference type="GO" id="GO:0016567">
    <property type="term" value="P:protein ubiquitination"/>
    <property type="evidence" value="ECO:0007669"/>
    <property type="project" value="InterPro"/>
</dbReference>
<dbReference type="GO" id="GO:0080008">
    <property type="term" value="C:Cul4-RING E3 ubiquitin ligase complex"/>
    <property type="evidence" value="ECO:0007669"/>
    <property type="project" value="TreeGrafter"/>
</dbReference>
<proteinExistence type="predicted"/>
<dbReference type="Proteomes" id="UP000031443">
    <property type="component" value="Unassembled WGS sequence"/>
</dbReference>
<dbReference type="eggNOG" id="ENOG502QQ41">
    <property type="taxonomic scope" value="Eukaryota"/>
</dbReference>
<evidence type="ECO:0000313" key="2">
    <source>
        <dbReference type="Proteomes" id="UP000031443"/>
    </source>
</evidence>
<dbReference type="STRING" id="8469.M7BSE4"/>
<accession>M7BSE4</accession>
<protein>
    <submittedName>
        <fullName evidence="1">DDB1-and CUL4-associated factor 17</fullName>
    </submittedName>
</protein>
<dbReference type="Pfam" id="PF15802">
    <property type="entry name" value="DCAF17"/>
    <property type="match status" value="2"/>
</dbReference>
<dbReference type="InterPro" id="IPR031620">
    <property type="entry name" value="DCAF17"/>
</dbReference>
<keyword evidence="2" id="KW-1185">Reference proteome</keyword>
<dbReference type="AlphaFoldDB" id="M7BSE4"/>
<dbReference type="PANTHER" id="PTHR14815">
    <property type="entry name" value="DDB1- AND CUL4-ASSOCIATED FACTOR 17"/>
    <property type="match status" value="1"/>
</dbReference>
<dbReference type="PANTHER" id="PTHR14815:SF2">
    <property type="entry name" value="DDB1- AND CUL4-ASSOCIATED FACTOR 17"/>
    <property type="match status" value="1"/>
</dbReference>
<gene>
    <name evidence="1" type="ORF">UY3_03994</name>
</gene>
<organism evidence="1 2">
    <name type="scientific">Chelonia mydas</name>
    <name type="common">Green sea-turtle</name>
    <name type="synonym">Chelonia agassizi</name>
    <dbReference type="NCBI Taxonomy" id="8469"/>
    <lineage>
        <taxon>Eukaryota</taxon>
        <taxon>Metazoa</taxon>
        <taxon>Chordata</taxon>
        <taxon>Craniata</taxon>
        <taxon>Vertebrata</taxon>
        <taxon>Euteleostomi</taxon>
        <taxon>Archelosauria</taxon>
        <taxon>Testudinata</taxon>
        <taxon>Testudines</taxon>
        <taxon>Cryptodira</taxon>
        <taxon>Durocryptodira</taxon>
        <taxon>Americhelydia</taxon>
        <taxon>Chelonioidea</taxon>
        <taxon>Cheloniidae</taxon>
        <taxon>Chelonia</taxon>
    </lineage>
</organism>
<sequence length="240" mass="27721">MGILRMLVCQESTKFKHVWTTHSTSPIAYERGRIYFDNYRCCVSRYLSWDTPQEIMVVKSAQHKLPAAAQQAGIQQSVLFFLAVFRVLPLKFIGMLEINKKANNSVTVTASGRVVKKRFNLLDDDPEQETFKIVDYEDELDLLSVVAVTQIGADGKAHLDFHCNEHGILLKSIPLVESWDVTYNHEVYFDRDIVLHIEQKPNRIFICYLYQMFCDSAEEDEHSSLEKAEKGFCKKRGENF</sequence>
<evidence type="ECO:0000313" key="1">
    <source>
        <dbReference type="EMBL" id="EMP38675.1"/>
    </source>
</evidence>
<name>M7BSE4_CHEMY</name>